<keyword evidence="2" id="KW-1185">Reference proteome</keyword>
<dbReference type="EMBL" id="MU970092">
    <property type="protein sequence ID" value="KAK9321695.1"/>
    <property type="molecule type" value="Genomic_DNA"/>
</dbReference>
<sequence>MHATWRAQTPALVLARLAADIVLGHQPISRRKRATAPSLVRVEPSTSSFMVFRLKPVFGRLSPLRIVLRASPVLLFTYTDARNSHSLKEFHPSASLATAIFDLRFHHCSDFIALTPPFDMPSNQAPGRPGNLTPEQERKLKELWTIVMRTFGVSPPPSLLESSTITTTSTTTSANGSAPPMSEVNTDGSANGEKSKKKRFGILKRKDKEKDKEKSKEISSAKPPTTRTASTLSSPTVGADDENDKYGQSKQFKDALAEMTPEELRIAFWSMVKADHPDGLLLRFLRARKWDVRKAHVMMVSTMHWRLKEMDVEAIVFKGEGAALAEHDEGFLKQVRLGKSYLHGRDKAGRPICTVRARLHKQGDQTEDALNRYTVYVMETARMCLKDPIDTATVIFDLSQFSLANMDYAPVKFMVKCFEAHYPESLGICLVYKAPWIFQGIWNIIKGWLDPVVASKIHFARTFDDMAEFIDRDILWKELGGPVDWEYKYVEPVSGEDELLKDTETREKLLETRAKIVREYEDATWTWIYSTSSEARKARNEIAQRLRQDYVGLDPYLRARTVYDRVNYIQLNE</sequence>
<organism evidence="1 2">
    <name type="scientific">Lipomyces orientalis</name>
    <dbReference type="NCBI Taxonomy" id="1233043"/>
    <lineage>
        <taxon>Eukaryota</taxon>
        <taxon>Fungi</taxon>
        <taxon>Dikarya</taxon>
        <taxon>Ascomycota</taxon>
        <taxon>Saccharomycotina</taxon>
        <taxon>Lipomycetes</taxon>
        <taxon>Lipomycetales</taxon>
        <taxon>Lipomycetaceae</taxon>
        <taxon>Lipomyces</taxon>
    </lineage>
</organism>
<evidence type="ECO:0000313" key="1">
    <source>
        <dbReference type="EMBL" id="KAK9321695.1"/>
    </source>
</evidence>
<name>A0ACC3TKG4_9ASCO</name>
<dbReference type="Proteomes" id="UP001489719">
    <property type="component" value="Unassembled WGS sequence"/>
</dbReference>
<reference evidence="2" key="1">
    <citation type="journal article" date="2024" name="Front. Bioeng. Biotechnol.">
        <title>Genome-scale model development and genomic sequencing of the oleaginous clade Lipomyces.</title>
        <authorList>
            <person name="Czajka J.J."/>
            <person name="Han Y."/>
            <person name="Kim J."/>
            <person name="Mondo S.J."/>
            <person name="Hofstad B.A."/>
            <person name="Robles A."/>
            <person name="Haridas S."/>
            <person name="Riley R."/>
            <person name="LaButti K."/>
            <person name="Pangilinan J."/>
            <person name="Andreopoulos W."/>
            <person name="Lipzen A."/>
            <person name="Yan J."/>
            <person name="Wang M."/>
            <person name="Ng V."/>
            <person name="Grigoriev I.V."/>
            <person name="Spatafora J.W."/>
            <person name="Magnuson J.K."/>
            <person name="Baker S.E."/>
            <person name="Pomraning K.R."/>
        </authorList>
    </citation>
    <scope>NUCLEOTIDE SEQUENCE [LARGE SCALE GENOMIC DNA]</scope>
    <source>
        <strain evidence="2">CBS 10300</strain>
    </source>
</reference>
<comment type="caution">
    <text evidence="1">The sequence shown here is derived from an EMBL/GenBank/DDBJ whole genome shotgun (WGS) entry which is preliminary data.</text>
</comment>
<protein>
    <submittedName>
        <fullName evidence="1">CRAL-TRIO domain-containing protein</fullName>
    </submittedName>
</protein>
<gene>
    <name evidence="1" type="ORF">V1517DRAFT_325643</name>
</gene>
<evidence type="ECO:0000313" key="2">
    <source>
        <dbReference type="Proteomes" id="UP001489719"/>
    </source>
</evidence>
<proteinExistence type="predicted"/>
<accession>A0ACC3TKG4</accession>